<evidence type="ECO:0000256" key="1">
    <source>
        <dbReference type="ARBA" id="ARBA00022723"/>
    </source>
</evidence>
<reference evidence="5 6" key="1">
    <citation type="journal article" date="2018" name="Nat. Ecol. Evol.">
        <title>Pezizomycetes genomes reveal the molecular basis of ectomycorrhizal truffle lifestyle.</title>
        <authorList>
            <person name="Murat C."/>
            <person name="Payen T."/>
            <person name="Noel B."/>
            <person name="Kuo A."/>
            <person name="Morin E."/>
            <person name="Chen J."/>
            <person name="Kohler A."/>
            <person name="Krizsan K."/>
            <person name="Balestrini R."/>
            <person name="Da Silva C."/>
            <person name="Montanini B."/>
            <person name="Hainaut M."/>
            <person name="Levati E."/>
            <person name="Barry K.W."/>
            <person name="Belfiori B."/>
            <person name="Cichocki N."/>
            <person name="Clum A."/>
            <person name="Dockter R.B."/>
            <person name="Fauchery L."/>
            <person name="Guy J."/>
            <person name="Iotti M."/>
            <person name="Le Tacon F."/>
            <person name="Lindquist E.A."/>
            <person name="Lipzen A."/>
            <person name="Malagnac F."/>
            <person name="Mello A."/>
            <person name="Molinier V."/>
            <person name="Miyauchi S."/>
            <person name="Poulain J."/>
            <person name="Riccioni C."/>
            <person name="Rubini A."/>
            <person name="Sitrit Y."/>
            <person name="Splivallo R."/>
            <person name="Traeger S."/>
            <person name="Wang M."/>
            <person name="Zifcakova L."/>
            <person name="Wipf D."/>
            <person name="Zambonelli A."/>
            <person name="Paolocci F."/>
            <person name="Nowrousian M."/>
            <person name="Ottonello S."/>
            <person name="Baldrian P."/>
            <person name="Spatafora J.W."/>
            <person name="Henrissat B."/>
            <person name="Nagy L.G."/>
            <person name="Aury J.M."/>
            <person name="Wincker P."/>
            <person name="Grigoriev I.V."/>
            <person name="Bonfante P."/>
            <person name="Martin F.M."/>
        </authorList>
    </citation>
    <scope>NUCLEOTIDE SEQUENCE [LARGE SCALE GENOMIC DNA]</scope>
    <source>
        <strain evidence="5 6">CCBAS932</strain>
    </source>
</reference>
<sequence length="982" mass="109138">MADPRTGAARKSSSASSSAAEFAQSPQQQGNSKVPIPRLRPSATRDDGSGGSTGASGGDRHRVPHACEPCRQRKTKCSGERPICKHCQDFKLGCYYADGKRDKAKNEMISLKSKVELYESVLEQLKCHVDSAGQLAIQKALQGPRDIGLEYHSALQKNRDGESLVTAGVGSTGSVDHIREEPNRSDSAYPTGYMGKNSEVAWIQRVAQQLAREASAEPPQSSALATRNDDEYQFETPTYHLDDLSVSIAGGQINPFYLPPKETADELLNAFFSTVYPTFPIVLKKLFMAQYDAFFQSFFPPASSKRWLAMLNLMFAIGSLYGRLTNADWKEESEIEHLKYFSRGRVLSLDEGSILEVPDLQQVQVVGLAGIYLIASNQTNRAWNVVGLAIRYSQTLGLNLRNDVPELDEAEKEMRVRMWYSLYSLEYLLCIMTGRPSCIHERDCSVPMPRPVDEEQYPMEDGFDIALRKYSETASPNSQPPSAKPSAVSSPFIFRNSPPTPQLPGPSVPASNISSAPSPSSTTSKQATSGSSRTSISFLSSGTYPSTYFVEHTKLNQITAEVLSNLYSPATRSRSWSDIQGTISAMELKVMKWRADLPNLLDFGKRQRDQLYYRQRMNLAFQYHYIRIIINRPCLCRLNYYRIPNESNRSRGFNRSAAATCIEAARETVALLPDEPNPVGLISSSPWWCLLHYLVSAGTILMVEMAMRAEHNPQQADSLLKDSKKILRWLRAMAEDSLGAERSWKVLTKLLVISASKIGGDVSDVPTDFPENRDVPGGIKAGNINNNTNSGGNSSSDYSQSQQQNQPLGTHNGNQTEETRPGTNAEEFTDLFRGILGEPFPFSNIPIHTHFDDVTAMQDVPPHFTDSAVDNQQSFPSNQGHSADQDLLTNHLQPPSGMMFTNSTQMNGINVRNQPDPTEILQERRQRRRESQGVRNISLPPSYAGHWASVPPGDVGYPMTPAFREPDQQTRDGVAEFEQRRN</sequence>
<gene>
    <name evidence="5" type="ORF">P167DRAFT_538282</name>
</gene>
<evidence type="ECO:0000256" key="2">
    <source>
        <dbReference type="ARBA" id="ARBA00023242"/>
    </source>
</evidence>
<dbReference type="GO" id="GO:0003677">
    <property type="term" value="F:DNA binding"/>
    <property type="evidence" value="ECO:0007669"/>
    <property type="project" value="InterPro"/>
</dbReference>
<dbReference type="PROSITE" id="PS50048">
    <property type="entry name" value="ZN2_CY6_FUNGAL_2"/>
    <property type="match status" value="1"/>
</dbReference>
<keyword evidence="2" id="KW-0539">Nucleus</keyword>
<dbReference type="GO" id="GO:0008270">
    <property type="term" value="F:zinc ion binding"/>
    <property type="evidence" value="ECO:0007669"/>
    <property type="project" value="InterPro"/>
</dbReference>
<feature type="compositionally biased region" description="Basic and acidic residues" evidence="3">
    <location>
        <begin position="964"/>
        <end position="982"/>
    </location>
</feature>
<dbReference type="CDD" id="cd00067">
    <property type="entry name" value="GAL4"/>
    <property type="match status" value="1"/>
</dbReference>
<dbReference type="Pfam" id="PF00172">
    <property type="entry name" value="Zn_clus"/>
    <property type="match status" value="1"/>
</dbReference>
<dbReference type="InterPro" id="IPR007219">
    <property type="entry name" value="XnlR_reg_dom"/>
</dbReference>
<dbReference type="GO" id="GO:0006351">
    <property type="term" value="P:DNA-templated transcription"/>
    <property type="evidence" value="ECO:0007669"/>
    <property type="project" value="InterPro"/>
</dbReference>
<feature type="region of interest" description="Disordered" evidence="3">
    <location>
        <begin position="472"/>
        <end position="536"/>
    </location>
</feature>
<dbReference type="Pfam" id="PF04082">
    <property type="entry name" value="Fungal_trans"/>
    <property type="match status" value="1"/>
</dbReference>
<feature type="region of interest" description="Disordered" evidence="3">
    <location>
        <begin position="762"/>
        <end position="822"/>
    </location>
</feature>
<dbReference type="InParanoid" id="A0A3N4KK13"/>
<organism evidence="5 6">
    <name type="scientific">Morchella conica CCBAS932</name>
    <dbReference type="NCBI Taxonomy" id="1392247"/>
    <lineage>
        <taxon>Eukaryota</taxon>
        <taxon>Fungi</taxon>
        <taxon>Dikarya</taxon>
        <taxon>Ascomycota</taxon>
        <taxon>Pezizomycotina</taxon>
        <taxon>Pezizomycetes</taxon>
        <taxon>Pezizales</taxon>
        <taxon>Morchellaceae</taxon>
        <taxon>Morchella</taxon>
    </lineage>
</organism>
<feature type="compositionally biased region" description="Low complexity" evidence="3">
    <location>
        <begin position="508"/>
        <end position="529"/>
    </location>
</feature>
<feature type="region of interest" description="Disordered" evidence="3">
    <location>
        <begin position="862"/>
        <end position="883"/>
    </location>
</feature>
<dbReference type="InterPro" id="IPR036864">
    <property type="entry name" value="Zn2-C6_fun-type_DNA-bd_sf"/>
</dbReference>
<dbReference type="CDD" id="cd12148">
    <property type="entry name" value="fungal_TF_MHR"/>
    <property type="match status" value="1"/>
</dbReference>
<accession>A0A3N4KK13</accession>
<keyword evidence="1" id="KW-0479">Metal-binding</keyword>
<feature type="compositionally biased region" description="Polar residues" evidence="3">
    <location>
        <begin position="807"/>
        <end position="816"/>
    </location>
</feature>
<dbReference type="InterPro" id="IPR053230">
    <property type="entry name" value="Trans_reg_galc"/>
</dbReference>
<feature type="compositionally biased region" description="Low complexity" evidence="3">
    <location>
        <begin position="782"/>
        <end position="806"/>
    </location>
</feature>
<name>A0A3N4KK13_9PEZI</name>
<evidence type="ECO:0000256" key="3">
    <source>
        <dbReference type="SAM" id="MobiDB-lite"/>
    </source>
</evidence>
<feature type="compositionally biased region" description="Pro residues" evidence="3">
    <location>
        <begin position="498"/>
        <end position="507"/>
    </location>
</feature>
<dbReference type="Gene3D" id="4.10.240.10">
    <property type="entry name" value="Zn(2)-C6 fungal-type DNA-binding domain"/>
    <property type="match status" value="1"/>
</dbReference>
<evidence type="ECO:0000313" key="5">
    <source>
        <dbReference type="EMBL" id="RPB09768.1"/>
    </source>
</evidence>
<feature type="compositionally biased region" description="Low complexity" evidence="3">
    <location>
        <begin position="9"/>
        <end position="29"/>
    </location>
</feature>
<feature type="region of interest" description="Disordered" evidence="3">
    <location>
        <begin position="1"/>
        <end position="65"/>
    </location>
</feature>
<dbReference type="OrthoDB" id="5296287at2759"/>
<evidence type="ECO:0000313" key="6">
    <source>
        <dbReference type="Proteomes" id="UP000277580"/>
    </source>
</evidence>
<dbReference type="EMBL" id="ML119149">
    <property type="protein sequence ID" value="RPB09768.1"/>
    <property type="molecule type" value="Genomic_DNA"/>
</dbReference>
<dbReference type="Proteomes" id="UP000277580">
    <property type="component" value="Unassembled WGS sequence"/>
</dbReference>
<dbReference type="SMART" id="SM00906">
    <property type="entry name" value="Fungal_trans"/>
    <property type="match status" value="1"/>
</dbReference>
<dbReference type="PROSITE" id="PS00463">
    <property type="entry name" value="ZN2_CY6_FUNGAL_1"/>
    <property type="match status" value="1"/>
</dbReference>
<feature type="compositionally biased region" description="Basic and acidic residues" evidence="3">
    <location>
        <begin position="923"/>
        <end position="932"/>
    </location>
</feature>
<dbReference type="GO" id="GO:0000981">
    <property type="term" value="F:DNA-binding transcription factor activity, RNA polymerase II-specific"/>
    <property type="evidence" value="ECO:0007669"/>
    <property type="project" value="InterPro"/>
</dbReference>
<feature type="domain" description="Zn(2)-C6 fungal-type" evidence="4">
    <location>
        <begin position="66"/>
        <end position="96"/>
    </location>
</feature>
<dbReference type="PANTHER" id="PTHR47654:SF5">
    <property type="entry name" value="TRANSCRIPTION FACTOR DOMAIN-CONTAINING PROTEIN"/>
    <property type="match status" value="1"/>
</dbReference>
<keyword evidence="6" id="KW-1185">Reference proteome</keyword>
<dbReference type="PANTHER" id="PTHR47654">
    <property type="entry name" value="ZN(II)2CYS6 TRANSCRIPTION FACTOR (EUROFUNG)-RELATED"/>
    <property type="match status" value="1"/>
</dbReference>
<proteinExistence type="predicted"/>
<dbReference type="AlphaFoldDB" id="A0A3N4KK13"/>
<dbReference type="SUPFAM" id="SSF57701">
    <property type="entry name" value="Zn2/Cys6 DNA-binding domain"/>
    <property type="match status" value="1"/>
</dbReference>
<protein>
    <recommendedName>
        <fullName evidence="4">Zn(2)-C6 fungal-type domain-containing protein</fullName>
    </recommendedName>
</protein>
<evidence type="ECO:0000259" key="4">
    <source>
        <dbReference type="PROSITE" id="PS50048"/>
    </source>
</evidence>
<dbReference type="SMART" id="SM00066">
    <property type="entry name" value="GAL4"/>
    <property type="match status" value="1"/>
</dbReference>
<dbReference type="InterPro" id="IPR001138">
    <property type="entry name" value="Zn2Cys6_DnaBD"/>
</dbReference>
<feature type="region of interest" description="Disordered" evidence="3">
    <location>
        <begin position="172"/>
        <end position="191"/>
    </location>
</feature>
<feature type="compositionally biased region" description="Polar residues" evidence="3">
    <location>
        <begin position="868"/>
        <end position="883"/>
    </location>
</feature>
<feature type="region of interest" description="Disordered" evidence="3">
    <location>
        <begin position="923"/>
        <end position="982"/>
    </location>
</feature>